<dbReference type="AlphaFoldDB" id="A0A8K0QYK4"/>
<keyword evidence="3" id="KW-1185">Reference proteome</keyword>
<gene>
    <name evidence="2" type="ORF">FB567DRAFT_607433</name>
</gene>
<organism evidence="2 3">
    <name type="scientific">Paraphoma chrysanthemicola</name>
    <dbReference type="NCBI Taxonomy" id="798071"/>
    <lineage>
        <taxon>Eukaryota</taxon>
        <taxon>Fungi</taxon>
        <taxon>Dikarya</taxon>
        <taxon>Ascomycota</taxon>
        <taxon>Pezizomycotina</taxon>
        <taxon>Dothideomycetes</taxon>
        <taxon>Pleosporomycetidae</taxon>
        <taxon>Pleosporales</taxon>
        <taxon>Pleosporineae</taxon>
        <taxon>Phaeosphaeriaceae</taxon>
        <taxon>Paraphoma</taxon>
    </lineage>
</organism>
<comment type="caution">
    <text evidence="2">The sequence shown here is derived from an EMBL/GenBank/DDBJ whole genome shotgun (WGS) entry which is preliminary data.</text>
</comment>
<proteinExistence type="predicted"/>
<reference evidence="2" key="1">
    <citation type="journal article" date="2021" name="Nat. Commun.">
        <title>Genetic determinants of endophytism in the Arabidopsis root mycobiome.</title>
        <authorList>
            <person name="Mesny F."/>
            <person name="Miyauchi S."/>
            <person name="Thiergart T."/>
            <person name="Pickel B."/>
            <person name="Atanasova L."/>
            <person name="Karlsson M."/>
            <person name="Huettel B."/>
            <person name="Barry K.W."/>
            <person name="Haridas S."/>
            <person name="Chen C."/>
            <person name="Bauer D."/>
            <person name="Andreopoulos W."/>
            <person name="Pangilinan J."/>
            <person name="LaButti K."/>
            <person name="Riley R."/>
            <person name="Lipzen A."/>
            <person name="Clum A."/>
            <person name="Drula E."/>
            <person name="Henrissat B."/>
            <person name="Kohler A."/>
            <person name="Grigoriev I.V."/>
            <person name="Martin F.M."/>
            <person name="Hacquard S."/>
        </authorList>
    </citation>
    <scope>NUCLEOTIDE SEQUENCE</scope>
    <source>
        <strain evidence="2">MPI-SDFR-AT-0120</strain>
    </source>
</reference>
<accession>A0A8K0QYK4</accession>
<sequence length="204" mass="21734">MHARLAIGAGPAIGDSSAASGRKERWSERPMVNGMVWLVPHGRVRGGHSAKPTFGHRSSSFNSAYRTNCGARGHPSFLPWFASCKCMMGITGASNSPAPLSCIQWTEQLIVSSIGHAAMHPQSASFQKLVKCGVQSNKWRVWDEETRAGMLLRIGTACLSPQPDAASGPRIVNPGSSCTCVCTSKNPHSSKSTPAAVAYKSVQR</sequence>
<evidence type="ECO:0000313" key="3">
    <source>
        <dbReference type="Proteomes" id="UP000813461"/>
    </source>
</evidence>
<protein>
    <submittedName>
        <fullName evidence="2">Uncharacterized protein</fullName>
    </submittedName>
</protein>
<evidence type="ECO:0000256" key="1">
    <source>
        <dbReference type="SAM" id="MobiDB-lite"/>
    </source>
</evidence>
<name>A0A8K0QYK4_9PLEO</name>
<evidence type="ECO:0000313" key="2">
    <source>
        <dbReference type="EMBL" id="KAH7078302.1"/>
    </source>
</evidence>
<feature type="region of interest" description="Disordered" evidence="1">
    <location>
        <begin position="6"/>
        <end position="25"/>
    </location>
</feature>
<dbReference type="EMBL" id="JAGMVJ010000017">
    <property type="protein sequence ID" value="KAH7078302.1"/>
    <property type="molecule type" value="Genomic_DNA"/>
</dbReference>
<dbReference type="Proteomes" id="UP000813461">
    <property type="component" value="Unassembled WGS sequence"/>
</dbReference>